<name>A0ABV8V6E7_9GAMM</name>
<dbReference type="Pfam" id="PF07969">
    <property type="entry name" value="Amidohydro_3"/>
    <property type="match status" value="1"/>
</dbReference>
<sequence length="623" mass="69161">MTQHWDLLIRNAKFFDGSGQAGYITDLAIEAGRVAAIGSNLDRQSASSVIDADGQWLMPGLLDIHTHYDLEVELAPGLPESVRHGTTTVVVANCSLGLAFGAQRRDGKDPIVDCFARVENIPKPVLSACADKATWQTPREYLAHLDTLALGPNIVALLPHSMLRIEVMGFDASVERDASAEELAQMQSILTDALDAGFVGLSTDGLPFHYLANQPNTHKTIPTQFAPYSELKALTQVVREKNGVWQATPPKDSPIDTIKNFLLTSAKLHGKALTTTVVAALDVQANRNIVKLAKTLAWAFNSRLLAGDFHLQALAAPFKVWADGPITPLAEEIPELRRLNEPDLEARAERLALLNDEAFISQFKTMWLKGKSGFNIARVKRLLRLEDYAFNRCLADMTIDRCPLTQWQGKNLQQIFELVLLVNNGTLDYLSEDASLALIRKDFAQVRDEADFILQILRSFDTDLSWYTVSANRDIDTVRALIMHPKLLPGFNDCGAHLNNMAFYDGNLRALQLAALGGEQDLAYMVKRLTRDPAKVFKVNAGTLNIGDRADCILIDPEQLLSYNSDANTQRIYRDAFQHEQLVNRSDGVVSHVIIAGKVIRQNNTFCQSFQRERFGSTLLKNN</sequence>
<proteinExistence type="predicted"/>
<dbReference type="PANTHER" id="PTHR11647:SF1">
    <property type="entry name" value="COLLAPSIN RESPONSE MEDIATOR PROTEIN"/>
    <property type="match status" value="1"/>
</dbReference>
<dbReference type="InterPro" id="IPR050378">
    <property type="entry name" value="Metallo-dep_Hydrolases_sf"/>
</dbReference>
<comment type="caution">
    <text evidence="2">The sequence shown here is derived from an EMBL/GenBank/DDBJ whole genome shotgun (WGS) entry which is preliminary data.</text>
</comment>
<dbReference type="InterPro" id="IPR032466">
    <property type="entry name" value="Metal_Hydrolase"/>
</dbReference>
<dbReference type="EMBL" id="JBHSCX010000008">
    <property type="protein sequence ID" value="MFC4362619.1"/>
    <property type="molecule type" value="Genomic_DNA"/>
</dbReference>
<dbReference type="RefSeq" id="WP_290259338.1">
    <property type="nucleotide sequence ID" value="NZ_JAUFQG010000004.1"/>
</dbReference>
<dbReference type="SUPFAM" id="SSF51556">
    <property type="entry name" value="Metallo-dependent hydrolases"/>
    <property type="match status" value="1"/>
</dbReference>
<evidence type="ECO:0000313" key="3">
    <source>
        <dbReference type="Proteomes" id="UP001595840"/>
    </source>
</evidence>
<dbReference type="Gene3D" id="3.20.20.140">
    <property type="entry name" value="Metal-dependent hydrolases"/>
    <property type="match status" value="1"/>
</dbReference>
<dbReference type="Gene3D" id="2.30.40.10">
    <property type="entry name" value="Urease, subunit C, domain 1"/>
    <property type="match status" value="1"/>
</dbReference>
<organism evidence="2 3">
    <name type="scientific">Simiduia curdlanivorans</name>
    <dbReference type="NCBI Taxonomy" id="1492769"/>
    <lineage>
        <taxon>Bacteria</taxon>
        <taxon>Pseudomonadati</taxon>
        <taxon>Pseudomonadota</taxon>
        <taxon>Gammaproteobacteria</taxon>
        <taxon>Cellvibrionales</taxon>
        <taxon>Cellvibrionaceae</taxon>
        <taxon>Simiduia</taxon>
    </lineage>
</organism>
<reference evidence="3" key="1">
    <citation type="journal article" date="2019" name="Int. J. Syst. Evol. Microbiol.">
        <title>The Global Catalogue of Microorganisms (GCM) 10K type strain sequencing project: providing services to taxonomists for standard genome sequencing and annotation.</title>
        <authorList>
            <consortium name="The Broad Institute Genomics Platform"/>
            <consortium name="The Broad Institute Genome Sequencing Center for Infectious Disease"/>
            <person name="Wu L."/>
            <person name="Ma J."/>
        </authorList>
    </citation>
    <scope>NUCLEOTIDE SEQUENCE [LARGE SCALE GENOMIC DNA]</scope>
    <source>
        <strain evidence="3">CECT 8570</strain>
    </source>
</reference>
<evidence type="ECO:0000313" key="2">
    <source>
        <dbReference type="EMBL" id="MFC4362619.1"/>
    </source>
</evidence>
<dbReference type="SUPFAM" id="SSF51338">
    <property type="entry name" value="Composite domain of metallo-dependent hydrolases"/>
    <property type="match status" value="1"/>
</dbReference>
<dbReference type="Proteomes" id="UP001595840">
    <property type="component" value="Unassembled WGS sequence"/>
</dbReference>
<feature type="domain" description="Amidohydrolase 3" evidence="1">
    <location>
        <begin position="49"/>
        <end position="214"/>
    </location>
</feature>
<dbReference type="PANTHER" id="PTHR11647">
    <property type="entry name" value="HYDRANTOINASE/DIHYDROPYRIMIDINASE FAMILY MEMBER"/>
    <property type="match status" value="1"/>
</dbReference>
<dbReference type="InterPro" id="IPR011059">
    <property type="entry name" value="Metal-dep_hydrolase_composite"/>
</dbReference>
<gene>
    <name evidence="2" type="ORF">ACFOX3_09910</name>
</gene>
<accession>A0ABV8V6E7</accession>
<evidence type="ECO:0000259" key="1">
    <source>
        <dbReference type="Pfam" id="PF07969"/>
    </source>
</evidence>
<protein>
    <submittedName>
        <fullName evidence="2">Amidohydrolase family protein</fullName>
    </submittedName>
</protein>
<keyword evidence="3" id="KW-1185">Reference proteome</keyword>
<dbReference type="InterPro" id="IPR013108">
    <property type="entry name" value="Amidohydro_3"/>
</dbReference>